<evidence type="ECO:0000313" key="1">
    <source>
        <dbReference type="EMBL" id="KKM92343.1"/>
    </source>
</evidence>
<dbReference type="AlphaFoldDB" id="A0A0F9LFR8"/>
<dbReference type="EMBL" id="LAZR01006405">
    <property type="protein sequence ID" value="KKM92343.1"/>
    <property type="molecule type" value="Genomic_DNA"/>
</dbReference>
<sequence>MEIFKRFEEDDIVRANPTEVSTGLWTGDTGSLAEFHISAVQTASTAGLYFWDIYNVDPALTSSAEVQFAIAYGHIEGSGSATLIEDDNALLETKATYFQYRNILLEPDDANFTFQPDTEGASFDADEIFVINIQRARLREKLDPGNWLLNLAFESGSADWTHSFIDDSGQTLGESFGTSGRVFNVVSGTLTGVSGSTVVASSSVSGGFGLVYPDLGIIILNPQALHAVSASAITDLTTGANRQNPKVLLDAIIGIGALSAGSASSDTSDFQARSAEDIASTHYFVRLRNKEFNYSNNPSFFNETNGAILNTNFIQDPQVFVTSVGLFNDLTELLAVGKLSQPTRKSFDRELLIRVRLDF</sequence>
<protein>
    <submittedName>
        <fullName evidence="1">Uncharacterized protein</fullName>
    </submittedName>
</protein>
<comment type="caution">
    <text evidence="1">The sequence shown here is derived from an EMBL/GenBank/DDBJ whole genome shotgun (WGS) entry which is preliminary data.</text>
</comment>
<name>A0A0F9LFR8_9ZZZZ</name>
<proteinExistence type="predicted"/>
<reference evidence="1" key="1">
    <citation type="journal article" date="2015" name="Nature">
        <title>Complex archaea that bridge the gap between prokaryotes and eukaryotes.</title>
        <authorList>
            <person name="Spang A."/>
            <person name="Saw J.H."/>
            <person name="Jorgensen S.L."/>
            <person name="Zaremba-Niedzwiedzka K."/>
            <person name="Martijn J."/>
            <person name="Lind A.E."/>
            <person name="van Eijk R."/>
            <person name="Schleper C."/>
            <person name="Guy L."/>
            <person name="Ettema T.J."/>
        </authorList>
    </citation>
    <scope>NUCLEOTIDE SEQUENCE</scope>
</reference>
<gene>
    <name evidence="1" type="ORF">LCGC14_1219380</name>
</gene>
<organism evidence="1">
    <name type="scientific">marine sediment metagenome</name>
    <dbReference type="NCBI Taxonomy" id="412755"/>
    <lineage>
        <taxon>unclassified sequences</taxon>
        <taxon>metagenomes</taxon>
        <taxon>ecological metagenomes</taxon>
    </lineage>
</organism>
<accession>A0A0F9LFR8</accession>